<dbReference type="InterPro" id="IPR041719">
    <property type="entry name" value="Ferritin_prok"/>
</dbReference>
<dbReference type="GO" id="GO:0042802">
    <property type="term" value="F:identical protein binding"/>
    <property type="evidence" value="ECO:0007669"/>
    <property type="project" value="UniProtKB-ARBA"/>
</dbReference>
<protein>
    <submittedName>
        <fullName evidence="6">Ferritin</fullName>
    </submittedName>
</protein>
<dbReference type="GO" id="GO:0008199">
    <property type="term" value="F:ferric iron binding"/>
    <property type="evidence" value="ECO:0007669"/>
    <property type="project" value="InterPro"/>
</dbReference>
<sequence length="176" mass="20412">MAISEKLVGELNFQLNREIYSAYLYLSMSAYFESLGLRGFANWMRVQWQEELMHAMRFFDYIVSRGGRVELYAIEAPPKEWKSPLDAFEFALAHEKEVTKRISNLVDLAIGERDHATFNMLQWFVNEQVEEEQSFEEVVTKLKLAGNDTRAILFLDSELGKRRMGAEDEPSGSIQD</sequence>
<dbReference type="InterPro" id="IPR012347">
    <property type="entry name" value="Ferritin-like"/>
</dbReference>
<dbReference type="FunFam" id="1.20.1260.10:FF:000001">
    <property type="entry name" value="Non-heme ferritin"/>
    <property type="match status" value="1"/>
</dbReference>
<dbReference type="Gene3D" id="1.20.1260.10">
    <property type="match status" value="1"/>
</dbReference>
<keyword evidence="4" id="KW-0408">Iron</keyword>
<dbReference type="InterPro" id="IPR001519">
    <property type="entry name" value="Ferritin"/>
</dbReference>
<evidence type="ECO:0000259" key="5">
    <source>
        <dbReference type="PROSITE" id="PS50905"/>
    </source>
</evidence>
<dbReference type="EMBL" id="DSLA01000071">
    <property type="protein sequence ID" value="HEH35398.1"/>
    <property type="molecule type" value="Genomic_DNA"/>
</dbReference>
<evidence type="ECO:0000256" key="3">
    <source>
        <dbReference type="ARBA" id="ARBA00023002"/>
    </source>
</evidence>
<dbReference type="SUPFAM" id="SSF47240">
    <property type="entry name" value="Ferritin-like"/>
    <property type="match status" value="1"/>
</dbReference>
<dbReference type="GO" id="GO:0008198">
    <property type="term" value="F:ferrous iron binding"/>
    <property type="evidence" value="ECO:0007669"/>
    <property type="project" value="TreeGrafter"/>
</dbReference>
<name>A0A7J2TJ55_ARCFL</name>
<proteinExistence type="predicted"/>
<organism evidence="6">
    <name type="scientific">Archaeoglobus fulgidus</name>
    <dbReference type="NCBI Taxonomy" id="2234"/>
    <lineage>
        <taxon>Archaea</taxon>
        <taxon>Methanobacteriati</taxon>
        <taxon>Methanobacteriota</taxon>
        <taxon>Archaeoglobi</taxon>
        <taxon>Archaeoglobales</taxon>
        <taxon>Archaeoglobaceae</taxon>
        <taxon>Archaeoglobus</taxon>
    </lineage>
</organism>
<evidence type="ECO:0000313" key="6">
    <source>
        <dbReference type="EMBL" id="HEH35398.1"/>
    </source>
</evidence>
<keyword evidence="2" id="KW-0479">Metal-binding</keyword>
<dbReference type="GO" id="GO:0004322">
    <property type="term" value="F:ferroxidase activity"/>
    <property type="evidence" value="ECO:0007669"/>
    <property type="project" value="TreeGrafter"/>
</dbReference>
<dbReference type="GO" id="GO:0006826">
    <property type="term" value="P:iron ion transport"/>
    <property type="evidence" value="ECO:0007669"/>
    <property type="project" value="InterPro"/>
</dbReference>
<evidence type="ECO:0000256" key="1">
    <source>
        <dbReference type="ARBA" id="ARBA00022434"/>
    </source>
</evidence>
<dbReference type="GO" id="GO:0005829">
    <property type="term" value="C:cytosol"/>
    <property type="evidence" value="ECO:0007669"/>
    <property type="project" value="TreeGrafter"/>
</dbReference>
<dbReference type="PROSITE" id="PS50905">
    <property type="entry name" value="FERRITIN_LIKE"/>
    <property type="match status" value="1"/>
</dbReference>
<dbReference type="AlphaFoldDB" id="A0A7J2TJ55"/>
<dbReference type="Pfam" id="PF00210">
    <property type="entry name" value="Ferritin"/>
    <property type="match status" value="1"/>
</dbReference>
<dbReference type="InterPro" id="IPR009040">
    <property type="entry name" value="Ferritin-like_diiron"/>
</dbReference>
<keyword evidence="3" id="KW-0560">Oxidoreductase</keyword>
<comment type="caution">
    <text evidence="6">The sequence shown here is derived from an EMBL/GenBank/DDBJ whole genome shotgun (WGS) entry which is preliminary data.</text>
</comment>
<gene>
    <name evidence="6" type="ORF">ENP88_04475</name>
</gene>
<keyword evidence="1" id="KW-0409">Iron storage</keyword>
<evidence type="ECO:0000256" key="4">
    <source>
        <dbReference type="ARBA" id="ARBA00023004"/>
    </source>
</evidence>
<dbReference type="PANTHER" id="PTHR11431">
    <property type="entry name" value="FERRITIN"/>
    <property type="match status" value="1"/>
</dbReference>
<evidence type="ECO:0000256" key="2">
    <source>
        <dbReference type="ARBA" id="ARBA00022723"/>
    </source>
</evidence>
<dbReference type="CDD" id="cd01055">
    <property type="entry name" value="Nonheme_Ferritin"/>
    <property type="match status" value="1"/>
</dbReference>
<dbReference type="GO" id="GO:0006879">
    <property type="term" value="P:intracellular iron ion homeostasis"/>
    <property type="evidence" value="ECO:0007669"/>
    <property type="project" value="UniProtKB-KW"/>
</dbReference>
<dbReference type="InterPro" id="IPR009078">
    <property type="entry name" value="Ferritin-like_SF"/>
</dbReference>
<reference evidence="6" key="1">
    <citation type="journal article" date="2020" name="mSystems">
        <title>Genome- and Community-Level Interaction Insights into Carbon Utilization and Element Cycling Functions of Hydrothermarchaeota in Hydrothermal Sediment.</title>
        <authorList>
            <person name="Zhou Z."/>
            <person name="Liu Y."/>
            <person name="Xu W."/>
            <person name="Pan J."/>
            <person name="Luo Z.H."/>
            <person name="Li M."/>
        </authorList>
    </citation>
    <scope>NUCLEOTIDE SEQUENCE [LARGE SCALE GENOMIC DNA]</scope>
    <source>
        <strain evidence="6">SpSt-26</strain>
    </source>
</reference>
<dbReference type="PANTHER" id="PTHR11431:SF127">
    <property type="entry name" value="BACTERIAL NON-HEME FERRITIN"/>
    <property type="match status" value="1"/>
</dbReference>
<accession>A0A7J2TJ55</accession>
<dbReference type="InterPro" id="IPR008331">
    <property type="entry name" value="Ferritin_DPS_dom"/>
</dbReference>
<feature type="domain" description="Ferritin-like diiron" evidence="5">
    <location>
        <begin position="1"/>
        <end position="146"/>
    </location>
</feature>